<dbReference type="RefSeq" id="WP_200266475.1">
    <property type="nucleotide sequence ID" value="NZ_JAENIJ010000001.1"/>
</dbReference>
<dbReference type="AlphaFoldDB" id="A0A934S8N3"/>
<proteinExistence type="predicted"/>
<feature type="transmembrane region" description="Helical" evidence="1">
    <location>
        <begin position="113"/>
        <end position="137"/>
    </location>
</feature>
<evidence type="ECO:0000256" key="1">
    <source>
        <dbReference type="SAM" id="Phobius"/>
    </source>
</evidence>
<dbReference type="Proteomes" id="UP000603141">
    <property type="component" value="Unassembled WGS sequence"/>
</dbReference>
<dbReference type="InterPro" id="IPR021279">
    <property type="entry name" value="DUF2721"/>
</dbReference>
<comment type="caution">
    <text evidence="2">The sequence shown here is derived from an EMBL/GenBank/DDBJ whole genome shotgun (WGS) entry which is preliminary data.</text>
</comment>
<evidence type="ECO:0000313" key="2">
    <source>
        <dbReference type="EMBL" id="MBK1880863.1"/>
    </source>
</evidence>
<protein>
    <submittedName>
        <fullName evidence="2">DUF2721 domain-containing protein</fullName>
    </submittedName>
</protein>
<dbReference type="Pfam" id="PF11026">
    <property type="entry name" value="DUF2721"/>
    <property type="match status" value="1"/>
</dbReference>
<evidence type="ECO:0000313" key="3">
    <source>
        <dbReference type="Proteomes" id="UP000603141"/>
    </source>
</evidence>
<keyword evidence="3" id="KW-1185">Reference proteome</keyword>
<keyword evidence="1" id="KW-0812">Transmembrane</keyword>
<gene>
    <name evidence="2" type="ORF">JIN85_00470</name>
</gene>
<organism evidence="2 3">
    <name type="scientific">Luteolibacter pohnpeiensis</name>
    <dbReference type="NCBI Taxonomy" id="454153"/>
    <lineage>
        <taxon>Bacteria</taxon>
        <taxon>Pseudomonadati</taxon>
        <taxon>Verrucomicrobiota</taxon>
        <taxon>Verrucomicrobiia</taxon>
        <taxon>Verrucomicrobiales</taxon>
        <taxon>Verrucomicrobiaceae</taxon>
        <taxon>Luteolibacter</taxon>
    </lineage>
</organism>
<accession>A0A934S8N3</accession>
<reference evidence="2" key="1">
    <citation type="submission" date="2021-01" db="EMBL/GenBank/DDBJ databases">
        <title>Modified the classification status of verrucomicrobia.</title>
        <authorList>
            <person name="Feng X."/>
        </authorList>
    </citation>
    <scope>NUCLEOTIDE SEQUENCE</scope>
    <source>
        <strain evidence="2">KCTC 22041</strain>
    </source>
</reference>
<sequence>MRYFMRGHNLRCYLHDKSAKKVAVTLEVSTPALLFPAISLLFLSFTNRFLHLAALIRKLHSDWLEKGEEMLRAQIENLKRRLVLIRLMQLLGAISLLLCVSSMLAVIGQFHDLALVTFGIALILMAASLGCLVYEVWISGGALRILLNAMENTNRPGANS</sequence>
<feature type="transmembrane region" description="Helical" evidence="1">
    <location>
        <begin position="33"/>
        <end position="56"/>
    </location>
</feature>
<dbReference type="EMBL" id="JAENIJ010000001">
    <property type="protein sequence ID" value="MBK1880863.1"/>
    <property type="molecule type" value="Genomic_DNA"/>
</dbReference>
<feature type="transmembrane region" description="Helical" evidence="1">
    <location>
        <begin position="87"/>
        <end position="107"/>
    </location>
</feature>
<keyword evidence="1" id="KW-0472">Membrane</keyword>
<name>A0A934S8N3_9BACT</name>
<keyword evidence="1" id="KW-1133">Transmembrane helix</keyword>